<dbReference type="Proteomes" id="UP000269721">
    <property type="component" value="Unassembled WGS sequence"/>
</dbReference>
<evidence type="ECO:0000313" key="3">
    <source>
        <dbReference type="EMBL" id="RKO88091.1"/>
    </source>
</evidence>
<dbReference type="SUPFAM" id="SSF53036">
    <property type="entry name" value="Eukaryotic RPB5 N-terminal domain"/>
    <property type="match status" value="1"/>
</dbReference>
<proteinExistence type="predicted"/>
<dbReference type="GO" id="GO:0005666">
    <property type="term" value="C:RNA polymerase III complex"/>
    <property type="evidence" value="ECO:0007669"/>
    <property type="project" value="TreeGrafter"/>
</dbReference>
<feature type="non-terminal residue" evidence="3">
    <location>
        <position position="1"/>
    </location>
</feature>
<evidence type="ECO:0000256" key="1">
    <source>
        <dbReference type="ARBA" id="ARBA00023163"/>
    </source>
</evidence>
<dbReference type="InterPro" id="IPR000783">
    <property type="entry name" value="RNA_pol_subH/Rpb5_C"/>
</dbReference>
<dbReference type="GO" id="GO:0005665">
    <property type="term" value="C:RNA polymerase II, core complex"/>
    <property type="evidence" value="ECO:0007669"/>
    <property type="project" value="TreeGrafter"/>
</dbReference>
<dbReference type="OrthoDB" id="248779at2759"/>
<dbReference type="Pfam" id="PF01191">
    <property type="entry name" value="RNA_pol_Rpb5_C"/>
    <property type="match status" value="1"/>
</dbReference>
<gene>
    <name evidence="3" type="ORF">BDK51DRAFT_19055</name>
</gene>
<sequence>ILVRPKPISPKAKKYLEKTQKIKIESFVTDDLLVNITKHCLMPNYHVLRDTEKDDIYTTSRLQDSQLPRISLNDPVCRCYGVQRGDFISFTRKS</sequence>
<dbReference type="InterPro" id="IPR014381">
    <property type="entry name" value="Arch_Rpo5/euc_Rpb5"/>
</dbReference>
<protein>
    <submittedName>
        <fullName evidence="3">RNA polymerase Rpb5, C-terminal domain-containing protein</fullName>
    </submittedName>
</protein>
<accession>A0A4P9W6K4</accession>
<dbReference type="InterPro" id="IPR036710">
    <property type="entry name" value="RNA_pol_Rpb5_N_sf"/>
</dbReference>
<dbReference type="PANTHER" id="PTHR10535">
    <property type="entry name" value="DNA-DIRECTED RNA POLYMERASES I, II, AND III SUBUNIT RPABC1"/>
    <property type="match status" value="1"/>
</dbReference>
<organism evidence="3 4">
    <name type="scientific">Blyttiomyces helicus</name>
    <dbReference type="NCBI Taxonomy" id="388810"/>
    <lineage>
        <taxon>Eukaryota</taxon>
        <taxon>Fungi</taxon>
        <taxon>Fungi incertae sedis</taxon>
        <taxon>Chytridiomycota</taxon>
        <taxon>Chytridiomycota incertae sedis</taxon>
        <taxon>Chytridiomycetes</taxon>
        <taxon>Chytridiomycetes incertae sedis</taxon>
        <taxon>Blyttiomyces</taxon>
    </lineage>
</organism>
<dbReference type="GO" id="GO:0003677">
    <property type="term" value="F:DNA binding"/>
    <property type="evidence" value="ECO:0007669"/>
    <property type="project" value="InterPro"/>
</dbReference>
<dbReference type="PANTHER" id="PTHR10535:SF0">
    <property type="entry name" value="DNA-DIRECTED RNA POLYMERASES I, II, AND III SUBUNIT RPABC1"/>
    <property type="match status" value="1"/>
</dbReference>
<dbReference type="EMBL" id="KZ996948">
    <property type="protein sequence ID" value="RKO88091.1"/>
    <property type="molecule type" value="Genomic_DNA"/>
</dbReference>
<dbReference type="GO" id="GO:0006366">
    <property type="term" value="P:transcription by RNA polymerase II"/>
    <property type="evidence" value="ECO:0007669"/>
    <property type="project" value="TreeGrafter"/>
</dbReference>
<name>A0A4P9W6K4_9FUNG</name>
<dbReference type="GO" id="GO:0005736">
    <property type="term" value="C:RNA polymerase I complex"/>
    <property type="evidence" value="ECO:0007669"/>
    <property type="project" value="TreeGrafter"/>
</dbReference>
<dbReference type="SUPFAM" id="SSF55287">
    <property type="entry name" value="RPB5-like RNA polymerase subunit"/>
    <property type="match status" value="1"/>
</dbReference>
<evidence type="ECO:0000313" key="4">
    <source>
        <dbReference type="Proteomes" id="UP000269721"/>
    </source>
</evidence>
<feature type="domain" description="RNA polymerase subunit H/Rpb5 C-terminal" evidence="2">
    <location>
        <begin position="34"/>
        <end position="94"/>
    </location>
</feature>
<dbReference type="AlphaFoldDB" id="A0A4P9W6K4"/>
<keyword evidence="1" id="KW-0804">Transcription</keyword>
<dbReference type="GO" id="GO:0042797">
    <property type="term" value="P:tRNA transcription by RNA polymerase III"/>
    <property type="evidence" value="ECO:0007669"/>
    <property type="project" value="TreeGrafter"/>
</dbReference>
<reference evidence="4" key="1">
    <citation type="journal article" date="2018" name="Nat. Microbiol.">
        <title>Leveraging single-cell genomics to expand the fungal tree of life.</title>
        <authorList>
            <person name="Ahrendt S.R."/>
            <person name="Quandt C.A."/>
            <person name="Ciobanu D."/>
            <person name="Clum A."/>
            <person name="Salamov A."/>
            <person name="Andreopoulos B."/>
            <person name="Cheng J.F."/>
            <person name="Woyke T."/>
            <person name="Pelin A."/>
            <person name="Henrissat B."/>
            <person name="Reynolds N.K."/>
            <person name="Benny G.L."/>
            <person name="Smith M.E."/>
            <person name="James T.Y."/>
            <person name="Grigoriev I.V."/>
        </authorList>
    </citation>
    <scope>NUCLEOTIDE SEQUENCE [LARGE SCALE GENOMIC DNA]</scope>
</reference>
<dbReference type="Gene3D" id="3.90.940.20">
    <property type="entry name" value="RPB5-like RNA polymerase subunit"/>
    <property type="match status" value="1"/>
</dbReference>
<keyword evidence="4" id="KW-1185">Reference proteome</keyword>
<dbReference type="GO" id="GO:0006362">
    <property type="term" value="P:transcription elongation by RNA polymerase I"/>
    <property type="evidence" value="ECO:0007669"/>
    <property type="project" value="TreeGrafter"/>
</dbReference>
<dbReference type="GO" id="GO:0003899">
    <property type="term" value="F:DNA-directed RNA polymerase activity"/>
    <property type="evidence" value="ECO:0007669"/>
    <property type="project" value="InterPro"/>
</dbReference>
<dbReference type="InterPro" id="IPR035913">
    <property type="entry name" value="RPB5-like_sf"/>
</dbReference>
<evidence type="ECO:0000259" key="2">
    <source>
        <dbReference type="Pfam" id="PF01191"/>
    </source>
</evidence>